<proteinExistence type="predicted"/>
<comment type="caution">
    <text evidence="2">The sequence shown here is derived from an EMBL/GenBank/DDBJ whole genome shotgun (WGS) entry which is preliminary data.</text>
</comment>
<evidence type="ECO:0000313" key="2">
    <source>
        <dbReference type="EMBL" id="MFC4989620.1"/>
    </source>
</evidence>
<accession>A0ABD5QIX4</accession>
<dbReference type="EMBL" id="JBHSJG010000050">
    <property type="protein sequence ID" value="MFC4989620.1"/>
    <property type="molecule type" value="Genomic_DNA"/>
</dbReference>
<name>A0ABD5QIX4_9EURY</name>
<dbReference type="RefSeq" id="WP_224829627.1">
    <property type="nucleotide sequence ID" value="NZ_JAIVEF010000023.1"/>
</dbReference>
<protein>
    <submittedName>
        <fullName evidence="2">Uncharacterized protein</fullName>
    </submittedName>
</protein>
<dbReference type="Proteomes" id="UP001595925">
    <property type="component" value="Unassembled WGS sequence"/>
</dbReference>
<feature type="compositionally biased region" description="Acidic residues" evidence="1">
    <location>
        <begin position="35"/>
        <end position="123"/>
    </location>
</feature>
<feature type="compositionally biased region" description="Acidic residues" evidence="1">
    <location>
        <begin position="130"/>
        <end position="143"/>
    </location>
</feature>
<gene>
    <name evidence="2" type="ORF">ACFPFO_18010</name>
</gene>
<reference evidence="2 3" key="1">
    <citation type="journal article" date="2019" name="Int. J. Syst. Evol. Microbiol.">
        <title>The Global Catalogue of Microorganisms (GCM) 10K type strain sequencing project: providing services to taxonomists for standard genome sequencing and annotation.</title>
        <authorList>
            <consortium name="The Broad Institute Genomics Platform"/>
            <consortium name="The Broad Institute Genome Sequencing Center for Infectious Disease"/>
            <person name="Wu L."/>
            <person name="Ma J."/>
        </authorList>
    </citation>
    <scope>NUCLEOTIDE SEQUENCE [LARGE SCALE GENOMIC DNA]</scope>
    <source>
        <strain evidence="2 3">CGMCC 1.15824</strain>
    </source>
</reference>
<evidence type="ECO:0000313" key="3">
    <source>
        <dbReference type="Proteomes" id="UP001595925"/>
    </source>
</evidence>
<dbReference type="AlphaFoldDB" id="A0ABD5QIX4"/>
<keyword evidence="3" id="KW-1185">Reference proteome</keyword>
<sequence>MGDADGSFSRREYLLSTGAGSIAVLSGTAGCLGLGDDEQQAEEPGDETDENSTENESEDEDATDEAEETENESEDDEAEPENETVENESEDEDATDGEEVDDEGDGSILEEEESDENDSENDSEDKSEATENESEDEAGDGDTENGTADESQDTETPEEPQEDADNETDGNESEDEAAENESGDGASETDSEGDHEDSGTEEADEDGGFEQYTIEDLPYQVDYPADWEVDESNEGYVQIFNGDETARIWIETEEARLDLEQEVRDYRDTFEPEPSVEIHADDPVTLSSGEDGHRFVIEMTDRETNQIIAHELIAQANGIQYLTSVIISRSLYNNAYAQLAEKILASVALG</sequence>
<feature type="compositionally biased region" description="Acidic residues" evidence="1">
    <location>
        <begin position="150"/>
        <end position="208"/>
    </location>
</feature>
<feature type="region of interest" description="Disordered" evidence="1">
    <location>
        <begin position="28"/>
        <end position="209"/>
    </location>
</feature>
<organism evidence="2 3">
    <name type="scientific">Saliphagus infecundisoli</name>
    <dbReference type="NCBI Taxonomy" id="1849069"/>
    <lineage>
        <taxon>Archaea</taxon>
        <taxon>Methanobacteriati</taxon>
        <taxon>Methanobacteriota</taxon>
        <taxon>Stenosarchaea group</taxon>
        <taxon>Halobacteria</taxon>
        <taxon>Halobacteriales</taxon>
        <taxon>Natrialbaceae</taxon>
        <taxon>Saliphagus</taxon>
    </lineage>
</organism>
<evidence type="ECO:0000256" key="1">
    <source>
        <dbReference type="SAM" id="MobiDB-lite"/>
    </source>
</evidence>